<organism evidence="2 3">
    <name type="scientific">Absidia repens</name>
    <dbReference type="NCBI Taxonomy" id="90262"/>
    <lineage>
        <taxon>Eukaryota</taxon>
        <taxon>Fungi</taxon>
        <taxon>Fungi incertae sedis</taxon>
        <taxon>Mucoromycota</taxon>
        <taxon>Mucoromycotina</taxon>
        <taxon>Mucoromycetes</taxon>
        <taxon>Mucorales</taxon>
        <taxon>Cunninghamellaceae</taxon>
        <taxon>Absidia</taxon>
    </lineage>
</organism>
<feature type="compositionally biased region" description="Polar residues" evidence="1">
    <location>
        <begin position="281"/>
        <end position="295"/>
    </location>
</feature>
<reference evidence="2 3" key="1">
    <citation type="submission" date="2016-07" db="EMBL/GenBank/DDBJ databases">
        <title>Pervasive Adenine N6-methylation of Active Genes in Fungi.</title>
        <authorList>
            <consortium name="DOE Joint Genome Institute"/>
            <person name="Mondo S.J."/>
            <person name="Dannebaum R.O."/>
            <person name="Kuo R.C."/>
            <person name="Labutti K."/>
            <person name="Haridas S."/>
            <person name="Kuo A."/>
            <person name="Salamov A."/>
            <person name="Ahrendt S.R."/>
            <person name="Lipzen A."/>
            <person name="Sullivan W."/>
            <person name="Andreopoulos W.B."/>
            <person name="Clum A."/>
            <person name="Lindquist E."/>
            <person name="Daum C."/>
            <person name="Ramamoorthy G.K."/>
            <person name="Gryganskyi A."/>
            <person name="Culley D."/>
            <person name="Magnuson J.K."/>
            <person name="James T.Y."/>
            <person name="O'Malley M.A."/>
            <person name="Stajich J.E."/>
            <person name="Spatafora J.W."/>
            <person name="Visel A."/>
            <person name="Grigoriev I.V."/>
        </authorList>
    </citation>
    <scope>NUCLEOTIDE SEQUENCE [LARGE SCALE GENOMIC DNA]</scope>
    <source>
        <strain evidence="2 3">NRRL 1336</strain>
    </source>
</reference>
<feature type="compositionally biased region" description="Polar residues" evidence="1">
    <location>
        <begin position="78"/>
        <end position="101"/>
    </location>
</feature>
<feature type="compositionally biased region" description="Basic and acidic residues" evidence="1">
    <location>
        <begin position="1"/>
        <end position="22"/>
    </location>
</feature>
<dbReference type="AlphaFoldDB" id="A0A1X2IIS2"/>
<keyword evidence="3" id="KW-1185">Reference proteome</keyword>
<gene>
    <name evidence="2" type="ORF">BCR42DRAFT_451018</name>
</gene>
<accession>A0A1X2IIS2</accession>
<feature type="compositionally biased region" description="Acidic residues" evidence="1">
    <location>
        <begin position="227"/>
        <end position="237"/>
    </location>
</feature>
<dbReference type="Proteomes" id="UP000193560">
    <property type="component" value="Unassembled WGS sequence"/>
</dbReference>
<evidence type="ECO:0000313" key="2">
    <source>
        <dbReference type="EMBL" id="ORZ17218.1"/>
    </source>
</evidence>
<evidence type="ECO:0000313" key="3">
    <source>
        <dbReference type="Proteomes" id="UP000193560"/>
    </source>
</evidence>
<feature type="compositionally biased region" description="Polar residues" evidence="1">
    <location>
        <begin position="30"/>
        <end position="39"/>
    </location>
</feature>
<proteinExistence type="predicted"/>
<protein>
    <submittedName>
        <fullName evidence="2">Uncharacterized protein</fullName>
    </submittedName>
</protein>
<comment type="caution">
    <text evidence="2">The sequence shown here is derived from an EMBL/GenBank/DDBJ whole genome shotgun (WGS) entry which is preliminary data.</text>
</comment>
<feature type="compositionally biased region" description="Basic and acidic residues" evidence="1">
    <location>
        <begin position="134"/>
        <end position="144"/>
    </location>
</feature>
<dbReference type="OrthoDB" id="10677661at2759"/>
<evidence type="ECO:0000256" key="1">
    <source>
        <dbReference type="SAM" id="MobiDB-lite"/>
    </source>
</evidence>
<sequence length="343" mass="38211">MTEKEVQEQVVHITEEPQEQQKKPRRRSFFQISKDQMISTKELWLQKFKPNSANENQPEEIKSPLSSPVELPRIEQLQPINTDISSEIQFHQQQFENNEISKSPDGAGDAIEQVNEEADTHNPNDETKDDENQETDKTQTKSDDDDHGDVAAVDPQHKKDQPIVKRSSTFLKFLFPKKGSSTSADDVIVTESSSTEKHLQSELNAGCKDMNASHKTSTKENHSEQVIDYDDDDDDNDNNDKKDATGEPSTPPQPDRPSSPLGRRINAFLTRIPTLKEKPSSGKNNNSKLLDSGNNGVDEKVKKGSTTVVDAAPDTNYEDEKLATLTSDTPVVGTTTENSIVAI</sequence>
<dbReference type="EMBL" id="MCGE01000010">
    <property type="protein sequence ID" value="ORZ17218.1"/>
    <property type="molecule type" value="Genomic_DNA"/>
</dbReference>
<name>A0A1X2IIS2_9FUNG</name>
<feature type="region of interest" description="Disordered" evidence="1">
    <location>
        <begin position="1"/>
        <end position="314"/>
    </location>
</feature>